<gene>
    <name evidence="2" type="ORF">AVEN_80126_1</name>
</gene>
<comment type="caution">
    <text evidence="2">The sequence shown here is derived from an EMBL/GenBank/DDBJ whole genome shotgun (WGS) entry which is preliminary data.</text>
</comment>
<reference evidence="2 3" key="1">
    <citation type="journal article" date="2019" name="Sci. Rep.">
        <title>Orb-weaving spider Araneus ventricosus genome elucidates the spidroin gene catalogue.</title>
        <authorList>
            <person name="Kono N."/>
            <person name="Nakamura H."/>
            <person name="Ohtoshi R."/>
            <person name="Moran D.A.P."/>
            <person name="Shinohara A."/>
            <person name="Yoshida Y."/>
            <person name="Fujiwara M."/>
            <person name="Mori M."/>
            <person name="Tomita M."/>
            <person name="Arakawa K."/>
        </authorList>
    </citation>
    <scope>NUCLEOTIDE SEQUENCE [LARGE SCALE GENOMIC DNA]</scope>
</reference>
<feature type="region of interest" description="Disordered" evidence="1">
    <location>
        <begin position="1"/>
        <end position="231"/>
    </location>
</feature>
<accession>A0A4Y2R361</accession>
<feature type="compositionally biased region" description="Gly residues" evidence="1">
    <location>
        <begin position="117"/>
        <end position="127"/>
    </location>
</feature>
<protein>
    <submittedName>
        <fullName evidence="2">Uncharacterized protein</fullName>
    </submittedName>
</protein>
<dbReference type="Proteomes" id="UP000499080">
    <property type="component" value="Unassembled WGS sequence"/>
</dbReference>
<dbReference type="AlphaFoldDB" id="A0A4Y2R361"/>
<evidence type="ECO:0000313" key="2">
    <source>
        <dbReference type="EMBL" id="GBN69850.1"/>
    </source>
</evidence>
<name>A0A4Y2R361_ARAVE</name>
<proteinExistence type="predicted"/>
<dbReference type="EMBL" id="BGPR01015590">
    <property type="protein sequence ID" value="GBN69850.1"/>
    <property type="molecule type" value="Genomic_DNA"/>
</dbReference>
<feature type="compositionally biased region" description="Basic and acidic residues" evidence="1">
    <location>
        <begin position="207"/>
        <end position="231"/>
    </location>
</feature>
<feature type="compositionally biased region" description="Basic and acidic residues" evidence="1">
    <location>
        <begin position="163"/>
        <end position="185"/>
    </location>
</feature>
<sequence>MEGHSRRVCANSVGEGESAWESVRDFDPSQTRVLKTSSGASLNDQLNIHARSEENGATRLVVAHSGRHRPGPRPAGVQGARSAEAADPEGGRGGRPRGAAARAGAADREAARDAGAALGGGVRGAAGGLQARAEGADGAAQVPDRREEHAGQPGGQVQAGDDGPPRPAEEVQDGRVRDEGEEKEGNQPTGQYLSVHKDSFGNPPTYRRLEEAAVGDRPEVMKLKDSSLGKS</sequence>
<evidence type="ECO:0000256" key="1">
    <source>
        <dbReference type="SAM" id="MobiDB-lite"/>
    </source>
</evidence>
<organism evidence="2 3">
    <name type="scientific">Araneus ventricosus</name>
    <name type="common">Orbweaver spider</name>
    <name type="synonym">Epeira ventricosa</name>
    <dbReference type="NCBI Taxonomy" id="182803"/>
    <lineage>
        <taxon>Eukaryota</taxon>
        <taxon>Metazoa</taxon>
        <taxon>Ecdysozoa</taxon>
        <taxon>Arthropoda</taxon>
        <taxon>Chelicerata</taxon>
        <taxon>Arachnida</taxon>
        <taxon>Araneae</taxon>
        <taxon>Araneomorphae</taxon>
        <taxon>Entelegynae</taxon>
        <taxon>Araneoidea</taxon>
        <taxon>Araneidae</taxon>
        <taxon>Araneus</taxon>
    </lineage>
</organism>
<feature type="compositionally biased region" description="Polar residues" evidence="1">
    <location>
        <begin position="28"/>
        <end position="46"/>
    </location>
</feature>
<keyword evidence="3" id="KW-1185">Reference proteome</keyword>
<evidence type="ECO:0000313" key="3">
    <source>
        <dbReference type="Proteomes" id="UP000499080"/>
    </source>
</evidence>